<evidence type="ECO:0000313" key="1">
    <source>
        <dbReference type="EMBL" id="KKN62238.1"/>
    </source>
</evidence>
<comment type="caution">
    <text evidence="1">The sequence shown here is derived from an EMBL/GenBank/DDBJ whole genome shotgun (WGS) entry which is preliminary data.</text>
</comment>
<dbReference type="EMBL" id="LAZR01000631">
    <property type="protein sequence ID" value="KKN62238.1"/>
    <property type="molecule type" value="Genomic_DNA"/>
</dbReference>
<sequence>MTIDEQREAIREGLAITLHGQPNYWQDLSEYQQNHWRGKADTSLAFLTEQGAVLDLRIPLAKMTGEEELTATAPLIESQKPSGSG</sequence>
<proteinExistence type="predicted"/>
<protein>
    <submittedName>
        <fullName evidence="1">Uncharacterized protein</fullName>
    </submittedName>
</protein>
<gene>
    <name evidence="1" type="ORF">LCGC14_0513750</name>
</gene>
<reference evidence="1" key="1">
    <citation type="journal article" date="2015" name="Nature">
        <title>Complex archaea that bridge the gap between prokaryotes and eukaryotes.</title>
        <authorList>
            <person name="Spang A."/>
            <person name="Saw J.H."/>
            <person name="Jorgensen S.L."/>
            <person name="Zaremba-Niedzwiedzka K."/>
            <person name="Martijn J."/>
            <person name="Lind A.E."/>
            <person name="van Eijk R."/>
            <person name="Schleper C."/>
            <person name="Guy L."/>
            <person name="Ettema T.J."/>
        </authorList>
    </citation>
    <scope>NUCLEOTIDE SEQUENCE</scope>
</reference>
<accession>A0A0F9V8R8</accession>
<name>A0A0F9V8R8_9ZZZZ</name>
<dbReference type="AlphaFoldDB" id="A0A0F9V8R8"/>
<organism evidence="1">
    <name type="scientific">marine sediment metagenome</name>
    <dbReference type="NCBI Taxonomy" id="412755"/>
    <lineage>
        <taxon>unclassified sequences</taxon>
        <taxon>metagenomes</taxon>
        <taxon>ecological metagenomes</taxon>
    </lineage>
</organism>